<dbReference type="InterPro" id="IPR036054">
    <property type="entry name" value="BTG-like_sf"/>
</dbReference>
<protein>
    <submittedName>
        <fullName evidence="1">Uncharacterized protein</fullName>
    </submittedName>
</protein>
<dbReference type="SUPFAM" id="SSF160696">
    <property type="entry name" value="BTG domain-like"/>
    <property type="match status" value="1"/>
</dbReference>
<name>A0A8C8HFI0_ONCTS</name>
<dbReference type="InterPro" id="IPR033332">
    <property type="entry name" value="BTG"/>
</dbReference>
<accession>A0A8C8HFI0</accession>
<keyword evidence="2" id="KW-1185">Reference proteome</keyword>
<dbReference type="Ensembl" id="ENSOTST00005069730.2">
    <property type="protein sequence ID" value="ENSOTSP00005064151.2"/>
    <property type="gene ID" value="ENSOTSG00005030666.2"/>
</dbReference>
<reference evidence="1" key="2">
    <citation type="submission" date="2025-09" db="UniProtKB">
        <authorList>
            <consortium name="Ensembl"/>
        </authorList>
    </citation>
    <scope>IDENTIFICATION</scope>
</reference>
<sequence>IQRISPVTKKSHPTNKRSIWMCVQNTDPELLWACHESVDPGEVCCRYGEKNHAFTVASYFSEENVTKKVTSAVERVTSDYHSGSSSDEDSSLSETCLPPTFPQNCLDRVDHYAWMFTYVVFM</sequence>
<dbReference type="GeneTree" id="ENSGT01120000273626"/>
<evidence type="ECO:0000313" key="2">
    <source>
        <dbReference type="Proteomes" id="UP000694402"/>
    </source>
</evidence>
<dbReference type="PANTHER" id="PTHR22978">
    <property type="entry name" value="B-CELL TRANSLOCATION GENE"/>
    <property type="match status" value="1"/>
</dbReference>
<dbReference type="GO" id="GO:0005737">
    <property type="term" value="C:cytoplasm"/>
    <property type="evidence" value="ECO:0007669"/>
    <property type="project" value="TreeGrafter"/>
</dbReference>
<reference evidence="1" key="1">
    <citation type="submission" date="2025-08" db="UniProtKB">
        <authorList>
            <consortium name="Ensembl"/>
        </authorList>
    </citation>
    <scope>IDENTIFICATION</scope>
</reference>
<proteinExistence type="predicted"/>
<dbReference type="Proteomes" id="UP000694402">
    <property type="component" value="Unassembled WGS sequence"/>
</dbReference>
<dbReference type="GO" id="GO:0005634">
    <property type="term" value="C:nucleus"/>
    <property type="evidence" value="ECO:0007669"/>
    <property type="project" value="TreeGrafter"/>
</dbReference>
<organism evidence="1 2">
    <name type="scientific">Oncorhynchus tshawytscha</name>
    <name type="common">Chinook salmon</name>
    <name type="synonym">Salmo tshawytscha</name>
    <dbReference type="NCBI Taxonomy" id="74940"/>
    <lineage>
        <taxon>Eukaryota</taxon>
        <taxon>Metazoa</taxon>
        <taxon>Chordata</taxon>
        <taxon>Craniata</taxon>
        <taxon>Vertebrata</taxon>
        <taxon>Euteleostomi</taxon>
        <taxon>Actinopterygii</taxon>
        <taxon>Neopterygii</taxon>
        <taxon>Teleostei</taxon>
        <taxon>Protacanthopterygii</taxon>
        <taxon>Salmoniformes</taxon>
        <taxon>Salmonidae</taxon>
        <taxon>Salmoninae</taxon>
        <taxon>Oncorhynchus</taxon>
    </lineage>
</organism>
<evidence type="ECO:0000313" key="1">
    <source>
        <dbReference type="Ensembl" id="ENSOTSP00005064151.2"/>
    </source>
</evidence>
<dbReference type="PANTHER" id="PTHR22978:SF6">
    <property type="entry name" value="PROTEIN BTG3"/>
    <property type="match status" value="1"/>
</dbReference>
<dbReference type="AlphaFoldDB" id="A0A8C8HFI0"/>